<accession>A0A0E9SQK7</accession>
<sequence length="27" mass="3086">MDQLHTVGTNSSSEFCFEYTGTFTQVR</sequence>
<dbReference type="AlphaFoldDB" id="A0A0E9SQK7"/>
<reference evidence="1" key="1">
    <citation type="submission" date="2014-11" db="EMBL/GenBank/DDBJ databases">
        <authorList>
            <person name="Amaro Gonzalez C."/>
        </authorList>
    </citation>
    <scope>NUCLEOTIDE SEQUENCE</scope>
</reference>
<evidence type="ECO:0000313" key="1">
    <source>
        <dbReference type="EMBL" id="JAH43591.1"/>
    </source>
</evidence>
<protein>
    <submittedName>
        <fullName evidence="1">Uncharacterized protein</fullName>
    </submittedName>
</protein>
<proteinExistence type="predicted"/>
<name>A0A0E9SQK7_ANGAN</name>
<organism evidence="1">
    <name type="scientific">Anguilla anguilla</name>
    <name type="common">European freshwater eel</name>
    <name type="synonym">Muraena anguilla</name>
    <dbReference type="NCBI Taxonomy" id="7936"/>
    <lineage>
        <taxon>Eukaryota</taxon>
        <taxon>Metazoa</taxon>
        <taxon>Chordata</taxon>
        <taxon>Craniata</taxon>
        <taxon>Vertebrata</taxon>
        <taxon>Euteleostomi</taxon>
        <taxon>Actinopterygii</taxon>
        <taxon>Neopterygii</taxon>
        <taxon>Teleostei</taxon>
        <taxon>Anguilliformes</taxon>
        <taxon>Anguillidae</taxon>
        <taxon>Anguilla</taxon>
    </lineage>
</organism>
<reference evidence="1" key="2">
    <citation type="journal article" date="2015" name="Fish Shellfish Immunol.">
        <title>Early steps in the European eel (Anguilla anguilla)-Vibrio vulnificus interaction in the gills: Role of the RtxA13 toxin.</title>
        <authorList>
            <person name="Callol A."/>
            <person name="Pajuelo D."/>
            <person name="Ebbesson L."/>
            <person name="Teles M."/>
            <person name="MacKenzie S."/>
            <person name="Amaro C."/>
        </authorList>
    </citation>
    <scope>NUCLEOTIDE SEQUENCE</scope>
</reference>
<dbReference type="EMBL" id="GBXM01064986">
    <property type="protein sequence ID" value="JAH43591.1"/>
    <property type="molecule type" value="Transcribed_RNA"/>
</dbReference>